<evidence type="ECO:0000313" key="10">
    <source>
        <dbReference type="Proteomes" id="UP000309561"/>
    </source>
</evidence>
<dbReference type="InterPro" id="IPR001036">
    <property type="entry name" value="Acrflvin-R"/>
</dbReference>
<keyword evidence="3 7" id="KW-0812">Transmembrane</keyword>
<dbReference type="PANTHER" id="PTHR33406">
    <property type="entry name" value="MEMBRANE PROTEIN MJ1562-RELATED"/>
    <property type="match status" value="1"/>
</dbReference>
<dbReference type="GO" id="GO:0022857">
    <property type="term" value="F:transmembrane transporter activity"/>
    <property type="evidence" value="ECO:0007669"/>
    <property type="project" value="InterPro"/>
</dbReference>
<feature type="transmembrane region" description="Helical" evidence="7">
    <location>
        <begin position="675"/>
        <end position="693"/>
    </location>
</feature>
<evidence type="ECO:0000256" key="6">
    <source>
        <dbReference type="SAM" id="Coils"/>
    </source>
</evidence>
<sequence>MLNTIYQNYILKYPKIVLALMSVFILIMALFAFKLEIDASAETLLLEDDKDLEYTRDVLKRFEAPNFLVVTYTTQDDLLSDENIANIKELSSQIETLEIVESINSIVNVPLLQSPPIPLKELLKDIPTLESQNIDKKLVKQEFLTSAVYKENLVSDDFGTTALMVNLKRDEKYFSLIDNRDRFVKLKKQKELSKAEREGYKKAQIELKEYRDILREETHQVIVKLREILKNFEQEHSSVKLHLGGVEMIADDMVEFVKYDLKTFGGLIVVLLIVILYILLKKVQWVIIALFICTTSLIVTSGFLGLFGWEITVVSSNYISLQLIMNMSLVVHLIVRYKELYAHDKHDTQMDITLDTVLSMAKPSFFVVITTIAGFSSLVFSSILPVINFGWMMSVGIIVSLVLTYILFPIILLLFEKKESLEFGKGGAPFTAKVAHFAFHYRKTILISALFVVIFSISGATKLRVENSFIDYFKQDTEIYKGMALIDQKLGGTTPLDVILTFKESSDEVASVEVAGSGEDEELDSFADEFEESVEDKEKYWFTQTKMHKIKEVHEYLDSLEAVGKVLSLSTTGEILKVLNDGKEADGLTLALMYKELPDKYRKIILTPYVDIEKNQVRISTRIIDSMPNLQRDLLIKKINMDLKEMLDPEYEEHKMANLLIMYNNMLQSLFDSQIKTIGVVVLILFLMFLALFRSLKIAIIAIIANIIPVGTIFGFMGWMDIPLDMMTITIAAISIGIAVDDTIHYIYRYSLLYNRTNDAKASMFMAHKSIGTAMFYTSTIIMIGFCILVLSNFLPTIYFGLLTMIAMFMAIVADLLLLPVLLLIFGI</sequence>
<protein>
    <submittedName>
        <fullName evidence="9">RND family transporter</fullName>
    </submittedName>
</protein>
<dbReference type="OrthoDB" id="5429313at2"/>
<feature type="transmembrane region" description="Helical" evidence="7">
    <location>
        <begin position="393"/>
        <end position="415"/>
    </location>
</feature>
<dbReference type="SUPFAM" id="SSF82866">
    <property type="entry name" value="Multidrug efflux transporter AcrB transmembrane domain"/>
    <property type="match status" value="2"/>
</dbReference>
<dbReference type="Proteomes" id="UP000309561">
    <property type="component" value="Unassembled WGS sequence"/>
</dbReference>
<feature type="transmembrane region" description="Helical" evidence="7">
    <location>
        <begin position="263"/>
        <end position="280"/>
    </location>
</feature>
<dbReference type="InterPro" id="IPR050545">
    <property type="entry name" value="Mycobact_MmpL"/>
</dbReference>
<comment type="subcellular location">
    <subcellularLocation>
        <location evidence="1">Cell membrane</location>
        <topology evidence="1">Multi-pass membrane protein</topology>
    </subcellularLocation>
</comment>
<feature type="transmembrane region" description="Helical" evidence="7">
    <location>
        <begin position="700"/>
        <end position="720"/>
    </location>
</feature>
<evidence type="ECO:0000256" key="7">
    <source>
        <dbReference type="SAM" id="Phobius"/>
    </source>
</evidence>
<dbReference type="EMBL" id="SZPX01000004">
    <property type="protein sequence ID" value="TKI69594.1"/>
    <property type="molecule type" value="Genomic_DNA"/>
</dbReference>
<feature type="transmembrane region" description="Helical" evidence="7">
    <location>
        <begin position="726"/>
        <end position="748"/>
    </location>
</feature>
<evidence type="ECO:0000313" key="9">
    <source>
        <dbReference type="EMBL" id="TKI69594.1"/>
    </source>
</evidence>
<feature type="coiled-coil region" evidence="6">
    <location>
        <begin position="200"/>
        <end position="235"/>
    </location>
</feature>
<organism evidence="9 10">
    <name type="scientific">Sulfurimonas crateris</name>
    <dbReference type="NCBI Taxonomy" id="2574727"/>
    <lineage>
        <taxon>Bacteria</taxon>
        <taxon>Pseudomonadati</taxon>
        <taxon>Campylobacterota</taxon>
        <taxon>Epsilonproteobacteria</taxon>
        <taxon>Campylobacterales</taxon>
        <taxon>Sulfurimonadaceae</taxon>
        <taxon>Sulfurimonas</taxon>
    </lineage>
</organism>
<keyword evidence="4 7" id="KW-1133">Transmembrane helix</keyword>
<evidence type="ECO:0000256" key="2">
    <source>
        <dbReference type="ARBA" id="ARBA00022475"/>
    </source>
</evidence>
<dbReference type="Gene3D" id="1.20.1640.10">
    <property type="entry name" value="Multidrug efflux transporter AcrB transmembrane domain"/>
    <property type="match status" value="2"/>
</dbReference>
<dbReference type="Pfam" id="PF03176">
    <property type="entry name" value="MMPL"/>
    <property type="match status" value="2"/>
</dbReference>
<feature type="transmembrane region" description="Helical" evidence="7">
    <location>
        <begin position="16"/>
        <end position="33"/>
    </location>
</feature>
<evidence type="ECO:0000256" key="1">
    <source>
        <dbReference type="ARBA" id="ARBA00004651"/>
    </source>
</evidence>
<evidence type="ECO:0000259" key="8">
    <source>
        <dbReference type="Pfam" id="PF03176"/>
    </source>
</evidence>
<feature type="transmembrane region" description="Helical" evidence="7">
    <location>
        <begin position="798"/>
        <end position="826"/>
    </location>
</feature>
<feature type="domain" description="Membrane transport protein MMPL" evidence="8">
    <location>
        <begin position="216"/>
        <end position="415"/>
    </location>
</feature>
<feature type="transmembrane region" description="Helical" evidence="7">
    <location>
        <begin position="365"/>
        <end position="387"/>
    </location>
</feature>
<dbReference type="AlphaFoldDB" id="A0A4U2Z6L0"/>
<dbReference type="RefSeq" id="WP_137013295.1">
    <property type="nucleotide sequence ID" value="NZ_SZPX01000004.1"/>
</dbReference>
<comment type="caution">
    <text evidence="9">The sequence shown here is derived from an EMBL/GenBank/DDBJ whole genome shotgun (WGS) entry which is preliminary data.</text>
</comment>
<keyword evidence="6" id="KW-0175">Coiled coil</keyword>
<feature type="transmembrane region" description="Helical" evidence="7">
    <location>
        <begin position="774"/>
        <end position="792"/>
    </location>
</feature>
<dbReference type="PRINTS" id="PR00702">
    <property type="entry name" value="ACRIFLAVINRP"/>
</dbReference>
<gene>
    <name evidence="9" type="ORF">FCU45_05930</name>
</gene>
<keyword evidence="10" id="KW-1185">Reference proteome</keyword>
<name>A0A4U2Z6L0_9BACT</name>
<evidence type="ECO:0000256" key="5">
    <source>
        <dbReference type="ARBA" id="ARBA00023136"/>
    </source>
</evidence>
<evidence type="ECO:0000256" key="4">
    <source>
        <dbReference type="ARBA" id="ARBA00022989"/>
    </source>
</evidence>
<dbReference type="GO" id="GO:0005886">
    <property type="term" value="C:plasma membrane"/>
    <property type="evidence" value="ECO:0007669"/>
    <property type="project" value="UniProtKB-SubCell"/>
</dbReference>
<feature type="domain" description="Membrane transport protein MMPL" evidence="8">
    <location>
        <begin position="664"/>
        <end position="827"/>
    </location>
</feature>
<accession>A0A4U2Z6L0</accession>
<keyword evidence="5 7" id="KW-0472">Membrane</keyword>
<reference evidence="9 10" key="1">
    <citation type="submission" date="2019-04" db="EMBL/GenBank/DDBJ databases">
        <title>Sulfurimonas crateris sp. nov. a facultative anaerobic sulfur-oxidizing chemolithautotrophic bacterium isolated from a terrestrial mud vulcano.</title>
        <authorList>
            <person name="Ratnikova N.M."/>
            <person name="Slobodkin A.I."/>
            <person name="Merkel A.Y."/>
            <person name="Novikov A."/>
            <person name="Bonch-Osmolovskaya E.A."/>
            <person name="Slobodkina G.B."/>
        </authorList>
    </citation>
    <scope>NUCLEOTIDE SEQUENCE [LARGE SCALE GENOMIC DNA]</scope>
    <source>
        <strain evidence="9 10">SN118</strain>
    </source>
</reference>
<keyword evidence="2" id="KW-1003">Cell membrane</keyword>
<dbReference type="PANTHER" id="PTHR33406:SF13">
    <property type="entry name" value="MEMBRANE PROTEIN YDFJ"/>
    <property type="match status" value="1"/>
</dbReference>
<evidence type="ECO:0000256" key="3">
    <source>
        <dbReference type="ARBA" id="ARBA00022692"/>
    </source>
</evidence>
<feature type="transmembrane region" description="Helical" evidence="7">
    <location>
        <begin position="315"/>
        <end position="335"/>
    </location>
</feature>
<feature type="transmembrane region" description="Helical" evidence="7">
    <location>
        <begin position="445"/>
        <end position="465"/>
    </location>
</feature>
<feature type="transmembrane region" description="Helical" evidence="7">
    <location>
        <begin position="287"/>
        <end position="309"/>
    </location>
</feature>
<proteinExistence type="predicted"/>
<dbReference type="InterPro" id="IPR004869">
    <property type="entry name" value="MMPL_dom"/>
</dbReference>